<evidence type="ECO:0000313" key="2">
    <source>
        <dbReference type="Proteomes" id="UP000015102"/>
    </source>
</evidence>
<keyword evidence="2" id="KW-1185">Reference proteome</keyword>
<dbReference type="STRING" id="36166.T1GDW1"/>
<dbReference type="AlphaFoldDB" id="T1GDW1"/>
<protein>
    <submittedName>
        <fullName evidence="1">Uncharacterized protein</fullName>
    </submittedName>
</protein>
<accession>T1GDW1</accession>
<proteinExistence type="predicted"/>
<sequence length="90" mass="8979">MNSYPSMGVAATTASNLAQFYQHAASAAAAGVGGPTDALGVGALAYTQPSAGQLGSASTDISKYPWMSLVAEVLYHKSGAGVSPQSLRST</sequence>
<dbReference type="HOGENOM" id="CLU_2443371_0_0_1"/>
<name>T1GDW1_MEGSC</name>
<evidence type="ECO:0000313" key="1">
    <source>
        <dbReference type="EnsemblMetazoa" id="MESCA001512-PA"/>
    </source>
</evidence>
<dbReference type="Proteomes" id="UP000015102">
    <property type="component" value="Unassembled WGS sequence"/>
</dbReference>
<dbReference type="EMBL" id="CAQQ02175305">
    <property type="status" value="NOT_ANNOTATED_CDS"/>
    <property type="molecule type" value="Genomic_DNA"/>
</dbReference>
<dbReference type="EMBL" id="CAQQ02175304">
    <property type="status" value="NOT_ANNOTATED_CDS"/>
    <property type="molecule type" value="Genomic_DNA"/>
</dbReference>
<dbReference type="EnsemblMetazoa" id="MESCA001512-RA">
    <property type="protein sequence ID" value="MESCA001512-PA"/>
    <property type="gene ID" value="MESCA001512"/>
</dbReference>
<reference evidence="2" key="1">
    <citation type="submission" date="2013-02" db="EMBL/GenBank/DDBJ databases">
        <authorList>
            <person name="Hughes D."/>
        </authorList>
    </citation>
    <scope>NUCLEOTIDE SEQUENCE</scope>
    <source>
        <strain>Durham</strain>
        <strain evidence="2">NC isolate 2 -- Noor lab</strain>
    </source>
</reference>
<reference evidence="1" key="2">
    <citation type="submission" date="2015-06" db="UniProtKB">
        <authorList>
            <consortium name="EnsemblMetazoa"/>
        </authorList>
    </citation>
    <scope>IDENTIFICATION</scope>
</reference>
<organism evidence="1 2">
    <name type="scientific">Megaselia scalaris</name>
    <name type="common">Humpbacked fly</name>
    <name type="synonym">Phora scalaris</name>
    <dbReference type="NCBI Taxonomy" id="36166"/>
    <lineage>
        <taxon>Eukaryota</taxon>
        <taxon>Metazoa</taxon>
        <taxon>Ecdysozoa</taxon>
        <taxon>Arthropoda</taxon>
        <taxon>Hexapoda</taxon>
        <taxon>Insecta</taxon>
        <taxon>Pterygota</taxon>
        <taxon>Neoptera</taxon>
        <taxon>Endopterygota</taxon>
        <taxon>Diptera</taxon>
        <taxon>Brachycera</taxon>
        <taxon>Muscomorpha</taxon>
        <taxon>Platypezoidea</taxon>
        <taxon>Phoridae</taxon>
        <taxon>Megaseliini</taxon>
        <taxon>Megaselia</taxon>
    </lineage>
</organism>